<dbReference type="PANTHER" id="PTHR11851">
    <property type="entry name" value="METALLOPROTEASE"/>
    <property type="match status" value="1"/>
</dbReference>
<dbReference type="PANTHER" id="PTHR11851:SF186">
    <property type="entry name" value="INACTIVE METALLOPROTEASE YMFF-RELATED"/>
    <property type="match status" value="1"/>
</dbReference>
<evidence type="ECO:0000313" key="2">
    <source>
        <dbReference type="EMBL" id="MBM6940211.1"/>
    </source>
</evidence>
<gene>
    <name evidence="2" type="ORF">H5975_01690</name>
</gene>
<dbReference type="Proteomes" id="UP000785625">
    <property type="component" value="Unassembled WGS sequence"/>
</dbReference>
<dbReference type="Pfam" id="PF05193">
    <property type="entry name" value="Peptidase_M16_C"/>
    <property type="match status" value="1"/>
</dbReference>
<dbReference type="SUPFAM" id="SSF63411">
    <property type="entry name" value="LuxS/MPP-like metallohydrolase"/>
    <property type="match status" value="2"/>
</dbReference>
<protein>
    <submittedName>
        <fullName evidence="2">Insulinase family protein</fullName>
    </submittedName>
</protein>
<dbReference type="InterPro" id="IPR050361">
    <property type="entry name" value="MPP/UQCRC_Complex"/>
</dbReference>
<sequence>MQISLARGVRLHIIPTDKYTTTRILISFATKQTKQNSAVRNLLVNLLINGMQKYPDQTAVARRLSEMYGAELDGYVTRIGTVHNLRISLNIVNDNVLQHHLSNEAVHFLHDLLFHPLMEGGVLSPQSWQLQNKNLIATLQSWNDDRQYLAAKRLLQLYFAHDSIMQMPSVGTVEALTSITPDQLHEAYCSMIANDQIDIIVVGNVDEPHYQKLFKEWEFSDRDQNLSRNIFYQQGLKSEIADDYDFDDIQQSKLDLAYRLPIYFSDKEYYPALVMNGLFGASPYSLLFTNVREKASLAYYASSGYRPFNGYAFVQSGINSQDRDKAQQLIQHQLMTIQDGKINDRQLDRVKKNIINGYLLGQDNPARLVERELVSALMNRQLDNNEITQIEDVNISEIVNVAQQMKLQAVYFLDGR</sequence>
<comment type="caution">
    <text evidence="2">The sequence shown here is derived from an EMBL/GenBank/DDBJ whole genome shotgun (WGS) entry which is preliminary data.</text>
</comment>
<keyword evidence="3" id="KW-1185">Reference proteome</keyword>
<dbReference type="EMBL" id="JACJKU010000008">
    <property type="protein sequence ID" value="MBM6940211.1"/>
    <property type="molecule type" value="Genomic_DNA"/>
</dbReference>
<dbReference type="RefSeq" id="WP_204784614.1">
    <property type="nucleotide sequence ID" value="NZ_CALVGD010000016.1"/>
</dbReference>
<reference evidence="2 3" key="1">
    <citation type="journal article" date="2021" name="Sci. Rep.">
        <title>The distribution of antibiotic resistance genes in chicken gut microbiota commensals.</title>
        <authorList>
            <person name="Juricova H."/>
            <person name="Matiasovicova J."/>
            <person name="Kubasova T."/>
            <person name="Cejkova D."/>
            <person name="Rychlik I."/>
        </authorList>
    </citation>
    <scope>NUCLEOTIDE SEQUENCE [LARGE SCALE GENOMIC DNA]</scope>
    <source>
        <strain evidence="2 3">An574</strain>
    </source>
</reference>
<proteinExistence type="predicted"/>
<evidence type="ECO:0000259" key="1">
    <source>
        <dbReference type="Pfam" id="PF05193"/>
    </source>
</evidence>
<dbReference type="InterPro" id="IPR011249">
    <property type="entry name" value="Metalloenz_LuxS/M16"/>
</dbReference>
<dbReference type="Gene3D" id="3.30.830.10">
    <property type="entry name" value="Metalloenzyme, LuxS/M16 peptidase-like"/>
    <property type="match status" value="2"/>
</dbReference>
<organism evidence="2 3">
    <name type="scientific">Limosilactobacillus coleohominis</name>
    <dbReference type="NCBI Taxonomy" id="181675"/>
    <lineage>
        <taxon>Bacteria</taxon>
        <taxon>Bacillati</taxon>
        <taxon>Bacillota</taxon>
        <taxon>Bacilli</taxon>
        <taxon>Lactobacillales</taxon>
        <taxon>Lactobacillaceae</taxon>
        <taxon>Limosilactobacillus</taxon>
    </lineage>
</organism>
<evidence type="ECO:0000313" key="3">
    <source>
        <dbReference type="Proteomes" id="UP000785625"/>
    </source>
</evidence>
<dbReference type="InterPro" id="IPR007863">
    <property type="entry name" value="Peptidase_M16_C"/>
</dbReference>
<feature type="domain" description="Peptidase M16 C-terminal" evidence="1">
    <location>
        <begin position="178"/>
        <end position="353"/>
    </location>
</feature>
<dbReference type="NCBIfam" id="NF047422">
    <property type="entry name" value="YfmF_fam"/>
    <property type="match status" value="1"/>
</dbReference>
<name>A0ABS2GY05_9LACO</name>
<accession>A0ABS2GY05</accession>